<organism evidence="2 3">
    <name type="scientific">Litoribacillus peritrichatus</name>
    <dbReference type="NCBI Taxonomy" id="718191"/>
    <lineage>
        <taxon>Bacteria</taxon>
        <taxon>Pseudomonadati</taxon>
        <taxon>Pseudomonadota</taxon>
        <taxon>Gammaproteobacteria</taxon>
        <taxon>Oceanospirillales</taxon>
        <taxon>Oceanospirillaceae</taxon>
        <taxon>Litoribacillus</taxon>
    </lineage>
</organism>
<reference evidence="3" key="1">
    <citation type="journal article" date="2019" name="Int. J. Syst. Evol. Microbiol.">
        <title>The Global Catalogue of Microorganisms (GCM) 10K type strain sequencing project: providing services to taxonomists for standard genome sequencing and annotation.</title>
        <authorList>
            <consortium name="The Broad Institute Genomics Platform"/>
            <consortium name="The Broad Institute Genome Sequencing Center for Infectious Disease"/>
            <person name="Wu L."/>
            <person name="Ma J."/>
        </authorList>
    </citation>
    <scope>NUCLEOTIDE SEQUENCE [LARGE SCALE GENOMIC DNA]</scope>
    <source>
        <strain evidence="3">JCM 17551</strain>
    </source>
</reference>
<protein>
    <submittedName>
        <fullName evidence="2">Uncharacterized protein</fullName>
    </submittedName>
</protein>
<comment type="caution">
    <text evidence="2">The sequence shown here is derived from an EMBL/GenBank/DDBJ whole genome shotgun (WGS) entry which is preliminary data.</text>
</comment>
<evidence type="ECO:0000313" key="3">
    <source>
        <dbReference type="Proteomes" id="UP001501565"/>
    </source>
</evidence>
<feature type="chain" id="PRO_5046767516" evidence="1">
    <location>
        <begin position="23"/>
        <end position="145"/>
    </location>
</feature>
<evidence type="ECO:0000313" key="2">
    <source>
        <dbReference type="EMBL" id="GAA3936846.1"/>
    </source>
</evidence>
<sequence length="145" mass="16846">MMKNLHAILVATLCSFILGCGAEHTNPIETPSKQATHLSESQQYCDLYKPQRWLEMRKTMTFPEMVEHQSKSVESVIKTKEFRLVLSELHNIGLYPHEHPKRAANAEILYRYTVDEISKLTHSDFSCLNLKIYYQQLFIDTTLSI</sequence>
<evidence type="ECO:0000256" key="1">
    <source>
        <dbReference type="SAM" id="SignalP"/>
    </source>
</evidence>
<keyword evidence="1" id="KW-0732">Signal</keyword>
<accession>A0ABP7N4K0</accession>
<feature type="signal peptide" evidence="1">
    <location>
        <begin position="1"/>
        <end position="22"/>
    </location>
</feature>
<dbReference type="Proteomes" id="UP001501565">
    <property type="component" value="Unassembled WGS sequence"/>
</dbReference>
<gene>
    <name evidence="2" type="ORF">GCM10022277_36530</name>
</gene>
<dbReference type="PROSITE" id="PS51257">
    <property type="entry name" value="PROKAR_LIPOPROTEIN"/>
    <property type="match status" value="1"/>
</dbReference>
<name>A0ABP7N4K0_9GAMM</name>
<keyword evidence="3" id="KW-1185">Reference proteome</keyword>
<dbReference type="EMBL" id="BAABBN010000012">
    <property type="protein sequence ID" value="GAA3936846.1"/>
    <property type="molecule type" value="Genomic_DNA"/>
</dbReference>
<dbReference type="RefSeq" id="WP_344800058.1">
    <property type="nucleotide sequence ID" value="NZ_BAABBN010000012.1"/>
</dbReference>
<proteinExistence type="predicted"/>